<sequence length="290" mass="31305">MASDWLIVWIVGGRIFFVGAALILAACGASRSERSIVNRWVGLLAVIGLLLVALSSTPTPLYAGWMIGLLTLLWAFFRTRKFIARRISPKHSTMLLAAFWVVLIAVEAPYHVRPALALPHGSRVAIIGDSVTAGVGGESILWPQLLAGSTRLDVNNLSQAGATAELAIEQADGIEDADLVVIEIGGNDLLGSTTLSDFDRNLELLLAKCVADGRQILMFELPLPPLMVEYGRSQRRLASRYGARLIPKHDFATILRSGGATLDSIHLSPQGHRRMAELLGEIVAVERSSP</sequence>
<evidence type="ECO:0000313" key="4">
    <source>
        <dbReference type="Proteomes" id="UP000317318"/>
    </source>
</evidence>
<feature type="transmembrane region" description="Helical" evidence="1">
    <location>
        <begin position="6"/>
        <end position="29"/>
    </location>
</feature>
<dbReference type="Proteomes" id="UP000317318">
    <property type="component" value="Chromosome"/>
</dbReference>
<dbReference type="Gene3D" id="3.40.50.1110">
    <property type="entry name" value="SGNH hydrolase"/>
    <property type="match status" value="1"/>
</dbReference>
<dbReference type="AlphaFoldDB" id="A0A517R4H1"/>
<name>A0A517R4H1_9PLAN</name>
<keyword evidence="3" id="KW-0378">Hydrolase</keyword>
<dbReference type="InterPro" id="IPR013830">
    <property type="entry name" value="SGNH_hydro"/>
</dbReference>
<accession>A0A517R4H1</accession>
<feature type="domain" description="SGNH hydrolase-type esterase" evidence="2">
    <location>
        <begin position="127"/>
        <end position="274"/>
    </location>
</feature>
<dbReference type="EMBL" id="CP036268">
    <property type="protein sequence ID" value="QDT38785.1"/>
    <property type="molecule type" value="Genomic_DNA"/>
</dbReference>
<dbReference type="RefSeq" id="WP_145364862.1">
    <property type="nucleotide sequence ID" value="NZ_CP036268.1"/>
</dbReference>
<keyword evidence="1" id="KW-0472">Membrane</keyword>
<keyword evidence="1" id="KW-0812">Transmembrane</keyword>
<gene>
    <name evidence="3" type="ORF">Pan189_31840</name>
</gene>
<dbReference type="Pfam" id="PF13472">
    <property type="entry name" value="Lipase_GDSL_2"/>
    <property type="match status" value="1"/>
</dbReference>
<proteinExistence type="predicted"/>
<organism evidence="3 4">
    <name type="scientific">Stratiformator vulcanicus</name>
    <dbReference type="NCBI Taxonomy" id="2527980"/>
    <lineage>
        <taxon>Bacteria</taxon>
        <taxon>Pseudomonadati</taxon>
        <taxon>Planctomycetota</taxon>
        <taxon>Planctomycetia</taxon>
        <taxon>Planctomycetales</taxon>
        <taxon>Planctomycetaceae</taxon>
        <taxon>Stratiformator</taxon>
    </lineage>
</organism>
<dbReference type="OrthoDB" id="272324at2"/>
<reference evidence="3 4" key="1">
    <citation type="submission" date="2019-02" db="EMBL/GenBank/DDBJ databases">
        <title>Deep-cultivation of Planctomycetes and their phenomic and genomic characterization uncovers novel biology.</title>
        <authorList>
            <person name="Wiegand S."/>
            <person name="Jogler M."/>
            <person name="Boedeker C."/>
            <person name="Pinto D."/>
            <person name="Vollmers J."/>
            <person name="Rivas-Marin E."/>
            <person name="Kohn T."/>
            <person name="Peeters S.H."/>
            <person name="Heuer A."/>
            <person name="Rast P."/>
            <person name="Oberbeckmann S."/>
            <person name="Bunk B."/>
            <person name="Jeske O."/>
            <person name="Meyerdierks A."/>
            <person name="Storesund J.E."/>
            <person name="Kallscheuer N."/>
            <person name="Luecker S."/>
            <person name="Lage O.M."/>
            <person name="Pohl T."/>
            <person name="Merkel B.J."/>
            <person name="Hornburger P."/>
            <person name="Mueller R.-W."/>
            <person name="Bruemmer F."/>
            <person name="Labrenz M."/>
            <person name="Spormann A.M."/>
            <person name="Op den Camp H."/>
            <person name="Overmann J."/>
            <person name="Amann R."/>
            <person name="Jetten M.S.M."/>
            <person name="Mascher T."/>
            <person name="Medema M.H."/>
            <person name="Devos D.P."/>
            <person name="Kaster A.-K."/>
            <person name="Ovreas L."/>
            <person name="Rohde M."/>
            <person name="Galperin M.Y."/>
            <person name="Jogler C."/>
        </authorList>
    </citation>
    <scope>NUCLEOTIDE SEQUENCE [LARGE SCALE GENOMIC DNA]</scope>
    <source>
        <strain evidence="3 4">Pan189</strain>
    </source>
</reference>
<keyword evidence="1" id="KW-1133">Transmembrane helix</keyword>
<protein>
    <submittedName>
        <fullName evidence="3">GDSL-like Lipase/Acylhydrolase</fullName>
    </submittedName>
</protein>
<feature type="transmembrane region" description="Helical" evidence="1">
    <location>
        <begin position="93"/>
        <end position="112"/>
    </location>
</feature>
<dbReference type="SUPFAM" id="SSF52266">
    <property type="entry name" value="SGNH hydrolase"/>
    <property type="match status" value="1"/>
</dbReference>
<dbReference type="CDD" id="cd00229">
    <property type="entry name" value="SGNH_hydrolase"/>
    <property type="match status" value="1"/>
</dbReference>
<feature type="transmembrane region" description="Helical" evidence="1">
    <location>
        <begin position="36"/>
        <end position="54"/>
    </location>
</feature>
<dbReference type="KEGG" id="svp:Pan189_31840"/>
<feature type="transmembrane region" description="Helical" evidence="1">
    <location>
        <begin position="60"/>
        <end position="77"/>
    </location>
</feature>
<evidence type="ECO:0000313" key="3">
    <source>
        <dbReference type="EMBL" id="QDT38785.1"/>
    </source>
</evidence>
<dbReference type="GO" id="GO:0016788">
    <property type="term" value="F:hydrolase activity, acting on ester bonds"/>
    <property type="evidence" value="ECO:0007669"/>
    <property type="project" value="UniProtKB-ARBA"/>
</dbReference>
<keyword evidence="4" id="KW-1185">Reference proteome</keyword>
<evidence type="ECO:0000256" key="1">
    <source>
        <dbReference type="SAM" id="Phobius"/>
    </source>
</evidence>
<dbReference type="InterPro" id="IPR036514">
    <property type="entry name" value="SGNH_hydro_sf"/>
</dbReference>
<evidence type="ECO:0000259" key="2">
    <source>
        <dbReference type="Pfam" id="PF13472"/>
    </source>
</evidence>